<keyword evidence="2" id="KW-0732">Signal</keyword>
<evidence type="ECO:0000256" key="1">
    <source>
        <dbReference type="SAM" id="MobiDB-lite"/>
    </source>
</evidence>
<dbReference type="AlphaFoldDB" id="A0A9P4TNU9"/>
<proteinExistence type="predicted"/>
<accession>A0A9P4TNU9</accession>
<reference evidence="3" key="1">
    <citation type="submission" date="2019-04" db="EMBL/GenBank/DDBJ databases">
        <title>Sequencing of skin fungus with MAO and IRED activity.</title>
        <authorList>
            <person name="Marsaioli A.J."/>
            <person name="Bonatto J.M.C."/>
            <person name="Reis Junior O."/>
        </authorList>
    </citation>
    <scope>NUCLEOTIDE SEQUENCE</scope>
    <source>
        <strain evidence="3">30M1</strain>
    </source>
</reference>
<organism evidence="3 4">
    <name type="scientific">Curvularia kusanoi</name>
    <name type="common">Cochliobolus kusanoi</name>
    <dbReference type="NCBI Taxonomy" id="90978"/>
    <lineage>
        <taxon>Eukaryota</taxon>
        <taxon>Fungi</taxon>
        <taxon>Dikarya</taxon>
        <taxon>Ascomycota</taxon>
        <taxon>Pezizomycotina</taxon>
        <taxon>Dothideomycetes</taxon>
        <taxon>Pleosporomycetidae</taxon>
        <taxon>Pleosporales</taxon>
        <taxon>Pleosporineae</taxon>
        <taxon>Pleosporaceae</taxon>
        <taxon>Curvularia</taxon>
    </lineage>
</organism>
<dbReference type="OrthoDB" id="3695223at2759"/>
<feature type="chain" id="PRO_5040218674" evidence="2">
    <location>
        <begin position="18"/>
        <end position="173"/>
    </location>
</feature>
<evidence type="ECO:0000313" key="3">
    <source>
        <dbReference type="EMBL" id="KAF3010912.1"/>
    </source>
</evidence>
<protein>
    <submittedName>
        <fullName evidence="3">Uncharacterized protein</fullName>
    </submittedName>
</protein>
<gene>
    <name evidence="3" type="ORF">E8E13_009954</name>
</gene>
<feature type="signal peptide" evidence="2">
    <location>
        <begin position="1"/>
        <end position="17"/>
    </location>
</feature>
<feature type="compositionally biased region" description="Low complexity" evidence="1">
    <location>
        <begin position="46"/>
        <end position="70"/>
    </location>
</feature>
<dbReference type="EMBL" id="SWKU01000001">
    <property type="protein sequence ID" value="KAF3010912.1"/>
    <property type="molecule type" value="Genomic_DNA"/>
</dbReference>
<evidence type="ECO:0000313" key="4">
    <source>
        <dbReference type="Proteomes" id="UP000801428"/>
    </source>
</evidence>
<name>A0A9P4TNU9_CURKU</name>
<sequence length="173" mass="15915">MKSFTIGAVVLAAGVSAQYSAAVPSYAASSPAASVPAYSASKPAVSSPAASSPAASKPAASTPAPSGPSVTTTITAKAGCPTGPAPDVIVTRSNVAVPSCAAGSNSTKPSIVSMPGYGPPPAGASGTGSAGAGAGGKGNATMTGMPPQFTGAAGKTAVSGVLALVAGLAAWAL</sequence>
<keyword evidence="4" id="KW-1185">Reference proteome</keyword>
<dbReference type="Proteomes" id="UP000801428">
    <property type="component" value="Unassembled WGS sequence"/>
</dbReference>
<feature type="region of interest" description="Disordered" evidence="1">
    <location>
        <begin position="46"/>
        <end position="83"/>
    </location>
</feature>
<comment type="caution">
    <text evidence="3">The sequence shown here is derived from an EMBL/GenBank/DDBJ whole genome shotgun (WGS) entry which is preliminary data.</text>
</comment>
<evidence type="ECO:0000256" key="2">
    <source>
        <dbReference type="SAM" id="SignalP"/>
    </source>
</evidence>